<dbReference type="GO" id="GO:0006364">
    <property type="term" value="P:rRNA processing"/>
    <property type="evidence" value="ECO:0007669"/>
    <property type="project" value="TreeGrafter"/>
</dbReference>
<dbReference type="PROSITE" id="PS51804">
    <property type="entry name" value="ZF_C2HC_LYAR"/>
    <property type="match status" value="2"/>
</dbReference>
<keyword evidence="5" id="KW-0862">Zinc</keyword>
<evidence type="ECO:0000256" key="4">
    <source>
        <dbReference type="ARBA" id="ARBA00022771"/>
    </source>
</evidence>
<keyword evidence="6" id="KW-0539">Nucleus</keyword>
<dbReference type="SUPFAM" id="SSF57667">
    <property type="entry name" value="beta-beta-alpha zinc fingers"/>
    <property type="match status" value="2"/>
</dbReference>
<dbReference type="GO" id="GO:0003677">
    <property type="term" value="F:DNA binding"/>
    <property type="evidence" value="ECO:0007669"/>
    <property type="project" value="InterPro"/>
</dbReference>
<evidence type="ECO:0000256" key="1">
    <source>
        <dbReference type="ARBA" id="ARBA00004123"/>
    </source>
</evidence>
<keyword evidence="12" id="KW-1185">Reference proteome</keyword>
<dbReference type="Pfam" id="PF08790">
    <property type="entry name" value="zf-LYAR"/>
    <property type="match status" value="1"/>
</dbReference>
<evidence type="ECO:0000256" key="7">
    <source>
        <dbReference type="PROSITE-ProRule" id="PRU01145"/>
    </source>
</evidence>
<evidence type="ECO:0000313" key="12">
    <source>
        <dbReference type="Proteomes" id="UP000310200"/>
    </source>
</evidence>
<dbReference type="STRING" id="300112.A0A4S2J9W9"/>
<dbReference type="AlphaFoldDB" id="A0A4S2J9W9"/>
<accession>A0A4S2J9W9</accession>
<dbReference type="Gene3D" id="3.30.1490.490">
    <property type="match status" value="1"/>
</dbReference>
<name>A0A4S2J9W9_9HYME</name>
<comment type="subcellular location">
    <subcellularLocation>
        <location evidence="1">Nucleus</location>
    </subcellularLocation>
</comment>
<feature type="domain" description="Cell growth-regulating nucleolar protein-like winged helix" evidence="10">
    <location>
        <begin position="264"/>
        <end position="342"/>
    </location>
</feature>
<dbReference type="InterPro" id="IPR014898">
    <property type="entry name" value="Znf_C2H2_LYAR"/>
</dbReference>
<keyword evidence="4 7" id="KW-0863">Zinc-finger</keyword>
<keyword evidence="3" id="KW-0677">Repeat</keyword>
<dbReference type="InterPro" id="IPR036236">
    <property type="entry name" value="Znf_C2H2_sf"/>
</dbReference>
<dbReference type="InterPro" id="IPR039999">
    <property type="entry name" value="LYAR"/>
</dbReference>
<dbReference type="EMBL" id="QBLH01003951">
    <property type="protein sequence ID" value="TGZ32122.1"/>
    <property type="molecule type" value="Genomic_DNA"/>
</dbReference>
<evidence type="ECO:0000259" key="10">
    <source>
        <dbReference type="Pfam" id="PF25879"/>
    </source>
</evidence>
<dbReference type="InterPro" id="IPR058719">
    <property type="entry name" value="WHD_LYAR"/>
</dbReference>
<dbReference type="GO" id="GO:0000122">
    <property type="term" value="P:negative regulation of transcription by RNA polymerase II"/>
    <property type="evidence" value="ECO:0007669"/>
    <property type="project" value="TreeGrafter"/>
</dbReference>
<feature type="domain" description="Zinc finger C2H2 LYAR-type" evidence="9">
    <location>
        <begin position="31"/>
        <end position="58"/>
    </location>
</feature>
<dbReference type="FunFam" id="3.30.1490.490:FF:000001">
    <property type="entry name" value="cell growth-regulating nucleolar protein-like"/>
    <property type="match status" value="1"/>
</dbReference>
<organism evidence="11 12">
    <name type="scientific">Temnothorax longispinosus</name>
    <dbReference type="NCBI Taxonomy" id="300112"/>
    <lineage>
        <taxon>Eukaryota</taxon>
        <taxon>Metazoa</taxon>
        <taxon>Ecdysozoa</taxon>
        <taxon>Arthropoda</taxon>
        <taxon>Hexapoda</taxon>
        <taxon>Insecta</taxon>
        <taxon>Pterygota</taxon>
        <taxon>Neoptera</taxon>
        <taxon>Endopterygota</taxon>
        <taxon>Hymenoptera</taxon>
        <taxon>Apocrita</taxon>
        <taxon>Aculeata</taxon>
        <taxon>Formicoidea</taxon>
        <taxon>Formicidae</taxon>
        <taxon>Myrmicinae</taxon>
        <taxon>Temnothorax</taxon>
    </lineage>
</organism>
<evidence type="ECO:0000313" key="11">
    <source>
        <dbReference type="EMBL" id="TGZ32122.1"/>
    </source>
</evidence>
<feature type="region of interest" description="Disordered" evidence="8">
    <location>
        <begin position="144"/>
        <end position="172"/>
    </location>
</feature>
<sequence>MVVFTCNHCGDSVKKPKVAVHYQVCRNAPFLTCVDCHKDFRDDEYVAHTKCITEAERYGAKDYVPKPGANKGERKQQEWINVVNNLLNGTVNLSNAERSFLNILSNYDNVPRKKAKFLNFVRNAIGNRANATVVESVWDKMENAHKQSQQVSAKTPEKDTVQNQEQSEADEMTCTRKMNSNNSFDNQNIAENQNNENISKENHSASHQNGGDEAREMTNGLYERRNKSKKRQLEPINIQSETDQTAVKIRKRSVSETNDGSDVSRFRWKETILDILQTKGEMPLRKLRDKVMKKCIYYVFNLNDDTFKLTEYEKAIAKFNKTVEKLKESSAICISDNKVKLVK</sequence>
<keyword evidence="2" id="KW-0479">Metal-binding</keyword>
<dbReference type="PANTHER" id="PTHR13100:SF10">
    <property type="entry name" value="CELL GROWTH-REGULATING NUCLEOLAR PROTEIN"/>
    <property type="match status" value="1"/>
</dbReference>
<evidence type="ECO:0000256" key="2">
    <source>
        <dbReference type="ARBA" id="ARBA00022723"/>
    </source>
</evidence>
<comment type="caution">
    <text evidence="11">The sequence shown here is derived from an EMBL/GenBank/DDBJ whole genome shotgun (WGS) entry which is preliminary data.</text>
</comment>
<evidence type="ECO:0000259" key="9">
    <source>
        <dbReference type="Pfam" id="PF08790"/>
    </source>
</evidence>
<reference evidence="11 12" key="1">
    <citation type="journal article" date="2019" name="Philos. Trans. R. Soc. Lond., B, Biol. Sci.">
        <title>Ant behaviour and brain gene expression of defending hosts depend on the ecological success of the intruding social parasite.</title>
        <authorList>
            <person name="Kaur R."/>
            <person name="Stoldt M."/>
            <person name="Jongepier E."/>
            <person name="Feldmeyer B."/>
            <person name="Menzel F."/>
            <person name="Bornberg-Bauer E."/>
            <person name="Foitzik S."/>
        </authorList>
    </citation>
    <scope>NUCLEOTIDE SEQUENCE [LARGE SCALE GENOMIC DNA]</scope>
    <source>
        <tissue evidence="11">Whole body</tissue>
    </source>
</reference>
<evidence type="ECO:0000256" key="3">
    <source>
        <dbReference type="ARBA" id="ARBA00022737"/>
    </source>
</evidence>
<dbReference type="GO" id="GO:0008270">
    <property type="term" value="F:zinc ion binding"/>
    <property type="evidence" value="ECO:0007669"/>
    <property type="project" value="UniProtKB-KW"/>
</dbReference>
<evidence type="ECO:0000256" key="6">
    <source>
        <dbReference type="ARBA" id="ARBA00023242"/>
    </source>
</evidence>
<dbReference type="GO" id="GO:0005730">
    <property type="term" value="C:nucleolus"/>
    <property type="evidence" value="ECO:0007669"/>
    <property type="project" value="TreeGrafter"/>
</dbReference>
<dbReference type="Proteomes" id="UP000310200">
    <property type="component" value="Unassembled WGS sequence"/>
</dbReference>
<evidence type="ECO:0000256" key="8">
    <source>
        <dbReference type="SAM" id="MobiDB-lite"/>
    </source>
</evidence>
<dbReference type="PANTHER" id="PTHR13100">
    <property type="entry name" value="CELL GROWTH-REGULATING NUCLEOLAR PROTEIN LYAR"/>
    <property type="match status" value="1"/>
</dbReference>
<evidence type="ECO:0000256" key="5">
    <source>
        <dbReference type="ARBA" id="ARBA00022833"/>
    </source>
</evidence>
<protein>
    <submittedName>
        <fullName evidence="11">Uncharacterized protein</fullName>
    </submittedName>
</protein>
<proteinExistence type="predicted"/>
<gene>
    <name evidence="11" type="ORF">DBV15_01052</name>
</gene>
<dbReference type="Pfam" id="PF25879">
    <property type="entry name" value="WHD_LYAR"/>
    <property type="match status" value="1"/>
</dbReference>